<organism evidence="1">
    <name type="scientific">marine sediment metagenome</name>
    <dbReference type="NCBI Taxonomy" id="412755"/>
    <lineage>
        <taxon>unclassified sequences</taxon>
        <taxon>metagenomes</taxon>
        <taxon>ecological metagenomes</taxon>
    </lineage>
</organism>
<dbReference type="EMBL" id="BARS01005135">
    <property type="protein sequence ID" value="GAF68897.1"/>
    <property type="molecule type" value="Genomic_DNA"/>
</dbReference>
<protein>
    <submittedName>
        <fullName evidence="1">Uncharacterized protein</fullName>
    </submittedName>
</protein>
<evidence type="ECO:0000313" key="1">
    <source>
        <dbReference type="EMBL" id="GAF68897.1"/>
    </source>
</evidence>
<feature type="non-terminal residue" evidence="1">
    <location>
        <position position="1"/>
    </location>
</feature>
<dbReference type="AlphaFoldDB" id="X0RYR2"/>
<accession>X0RYR2</accession>
<comment type="caution">
    <text evidence="1">The sequence shown here is derived from an EMBL/GenBank/DDBJ whole genome shotgun (WGS) entry which is preliminary data.</text>
</comment>
<name>X0RYR2_9ZZZZ</name>
<sequence>INAGRDATLDVDGNLVMTGMGVGTTGSSIVAGQDAIIEVAGAMSMTDASRIQATAQVLIGTIAKIPTSILMSLASLIQAGTGATIETLGNLTMNDTSKIEVLANNLDLTVGDDLTMNNNSEIAAGNNANVNITNNMTMNNASAINAGNNATVIAGGNLFMNNTSKIEGGIAGGANTGIVHVESGNDMLVNSIISMIGGVFLQSHFGSIYANAGAAPNVIAGGYSYFAAPNGTIGVGSPLGAPGVTDDVTPAAYNPLRVCIQVLGPNLGTALNPQGNNSALPVGLYGGIPPSGLTMLMGDAVPSNYADVFPDGGSHGTLGISGAISGLVRPGIPANFYTQNVTPVVLGAPGYVFHDDIALPGCAAIGTYPGPVYGAPILDYDITRQIWPIIPGMPATQFFGGLAILGNELRFRIPKKGILDSFQVTYTQGPGALAAGQVYFYH</sequence>
<reference evidence="1" key="1">
    <citation type="journal article" date="2014" name="Front. Microbiol.">
        <title>High frequency of phylogenetically diverse reductive dehalogenase-homologous genes in deep subseafloor sedimentary metagenomes.</title>
        <authorList>
            <person name="Kawai M."/>
            <person name="Futagami T."/>
            <person name="Toyoda A."/>
            <person name="Takaki Y."/>
            <person name="Nishi S."/>
            <person name="Hori S."/>
            <person name="Arai W."/>
            <person name="Tsubouchi T."/>
            <person name="Morono Y."/>
            <person name="Uchiyama I."/>
            <person name="Ito T."/>
            <person name="Fujiyama A."/>
            <person name="Inagaki F."/>
            <person name="Takami H."/>
        </authorList>
    </citation>
    <scope>NUCLEOTIDE SEQUENCE</scope>
    <source>
        <strain evidence="1">Expedition CK06-06</strain>
    </source>
</reference>
<proteinExistence type="predicted"/>
<feature type="non-terminal residue" evidence="1">
    <location>
        <position position="442"/>
    </location>
</feature>
<gene>
    <name evidence="1" type="ORF">S01H1_10054</name>
</gene>